<evidence type="ECO:0000313" key="4">
    <source>
        <dbReference type="Proteomes" id="UP001160334"/>
    </source>
</evidence>
<dbReference type="Proteomes" id="UP001160334">
    <property type="component" value="Unassembled WGS sequence"/>
</dbReference>
<evidence type="ECO:0000259" key="2">
    <source>
        <dbReference type="Pfam" id="PF20906"/>
    </source>
</evidence>
<gene>
    <name evidence="3" type="ORF">M2280_004552</name>
</gene>
<protein>
    <submittedName>
        <fullName evidence="3">DUF917 family protein</fullName>
    </submittedName>
</protein>
<dbReference type="InterPro" id="IPR048350">
    <property type="entry name" value="S-Me-THD-like_C"/>
</dbReference>
<dbReference type="Gene3D" id="2.40.390.10">
    <property type="entry name" value="CV3147-like"/>
    <property type="match status" value="1"/>
</dbReference>
<proteinExistence type="predicted"/>
<accession>A0ABT6MG60</accession>
<feature type="domain" description="S-Me-THD N-terminal" evidence="1">
    <location>
        <begin position="18"/>
        <end position="173"/>
    </location>
</feature>
<dbReference type="Pfam" id="PF20906">
    <property type="entry name" value="S-Me-THD_C"/>
    <property type="match status" value="1"/>
</dbReference>
<dbReference type="InterPro" id="IPR024071">
    <property type="entry name" value="S-Me-THD_C_sf"/>
</dbReference>
<comment type="caution">
    <text evidence="3">The sequence shown here is derived from an EMBL/GenBank/DDBJ whole genome shotgun (WGS) entry which is preliminary data.</text>
</comment>
<dbReference type="SUPFAM" id="SSF160991">
    <property type="entry name" value="CV3147-like"/>
    <property type="match status" value="1"/>
</dbReference>
<evidence type="ECO:0000313" key="3">
    <source>
        <dbReference type="EMBL" id="MDH6283309.1"/>
    </source>
</evidence>
<dbReference type="InterPro" id="IPR010318">
    <property type="entry name" value="S-Me-THD_N"/>
</dbReference>
<sequence>MTTSTSQASRLTTLTSADIPHLTTGAAVLGCGGGGGPYVGGLIAQRAIDEYGPVQLTQLSDLPDDALVIPVEAIGAPTVSLEKLHDVECLLRVIEKIAEHHGRPPTHISPVEIGGVNSTLPIAAASRLGLPLVDGDGIGRAFPELQMCLPNLFDVPASPISLADETGNAVLVDATSAAWAERLARSIAVEMGCSAALSMYSMTGRQARQCLVEGTLSLAVSIGCTIAEARAGSGDPCQALANTLGGMIVHRGKVTDVSRRTEGGFARGQALIEGTDPHAPSNVTLHFQNEHLLAMRDGVVITTTPDMIVVVDDVTAEPITTENLRYGQRVRVLTAPCDPRWHTSEGLDIVGPTYFGYDTPVRRWDGTAVAAEHPSQWIAES</sequence>
<evidence type="ECO:0000259" key="1">
    <source>
        <dbReference type="Pfam" id="PF06032"/>
    </source>
</evidence>
<dbReference type="EMBL" id="JARXVC010000013">
    <property type="protein sequence ID" value="MDH6283309.1"/>
    <property type="molecule type" value="Genomic_DNA"/>
</dbReference>
<keyword evidence="4" id="KW-1185">Reference proteome</keyword>
<dbReference type="Gene3D" id="3.40.1610.10">
    <property type="entry name" value="CV3147-like domain"/>
    <property type="match status" value="1"/>
</dbReference>
<dbReference type="RefSeq" id="WP_280762582.1">
    <property type="nucleotide sequence ID" value="NZ_JARXVC010000013.1"/>
</dbReference>
<name>A0ABT6MG60_9NOCA</name>
<dbReference type="Pfam" id="PF06032">
    <property type="entry name" value="S-Me-THD_N"/>
    <property type="match status" value="1"/>
</dbReference>
<reference evidence="3 4" key="1">
    <citation type="submission" date="2023-04" db="EMBL/GenBank/DDBJ databases">
        <title>Forest soil microbial communities from Buena Vista Peninsula, Colon Province, Panama.</title>
        <authorList>
            <person name="Bouskill N."/>
        </authorList>
    </citation>
    <scope>NUCLEOTIDE SEQUENCE [LARGE SCALE GENOMIC DNA]</scope>
    <source>
        <strain evidence="3 4">CFH S0262</strain>
    </source>
</reference>
<feature type="domain" description="S-Me-THD-like C-terminal" evidence="2">
    <location>
        <begin position="177"/>
        <end position="361"/>
    </location>
</feature>
<organism evidence="3 4">
    <name type="scientific">Prescottella agglutinans</name>
    <dbReference type="NCBI Taxonomy" id="1644129"/>
    <lineage>
        <taxon>Bacteria</taxon>
        <taxon>Bacillati</taxon>
        <taxon>Actinomycetota</taxon>
        <taxon>Actinomycetes</taxon>
        <taxon>Mycobacteriales</taxon>
        <taxon>Nocardiaceae</taxon>
        <taxon>Prescottella</taxon>
    </lineage>
</organism>
<dbReference type="InterPro" id="IPR027479">
    <property type="entry name" value="S-Me-THD_N_sf"/>
</dbReference>